<organism evidence="1 2">
    <name type="scientific">Lepagella muris</name>
    <dbReference type="NCBI Taxonomy" id="3032870"/>
    <lineage>
        <taxon>Bacteria</taxon>
        <taxon>Pseudomonadati</taxon>
        <taxon>Bacteroidota</taxon>
        <taxon>Bacteroidia</taxon>
        <taxon>Bacteroidales</taxon>
        <taxon>Muribaculaceae</taxon>
        <taxon>Lepagella</taxon>
    </lineage>
</organism>
<evidence type="ECO:0000313" key="2">
    <source>
        <dbReference type="Proteomes" id="UP000306319"/>
    </source>
</evidence>
<protein>
    <submittedName>
        <fullName evidence="1">Winged helix-turn-helix transcriptional regulator</fullName>
    </submittedName>
</protein>
<accession>A0AC61RI63</accession>
<dbReference type="Proteomes" id="UP000306319">
    <property type="component" value="Unassembled WGS sequence"/>
</dbReference>
<proteinExistence type="predicted"/>
<reference evidence="1" key="1">
    <citation type="submission" date="2019-04" db="EMBL/GenBank/DDBJ databases">
        <title>Microbes associate with the intestines of laboratory mice.</title>
        <authorList>
            <person name="Navarre W."/>
            <person name="Wong E."/>
            <person name="Huang K."/>
            <person name="Tropini C."/>
            <person name="Ng K."/>
            <person name="Yu B."/>
        </authorList>
    </citation>
    <scope>NUCLEOTIDE SEQUENCE</scope>
    <source>
        <strain evidence="1">NM04_E33</strain>
    </source>
</reference>
<dbReference type="EMBL" id="SRYB01000002">
    <property type="protein sequence ID" value="TGY80673.1"/>
    <property type="molecule type" value="Genomic_DNA"/>
</dbReference>
<comment type="caution">
    <text evidence="1">The sequence shown here is derived from an EMBL/GenBank/DDBJ whole genome shotgun (WGS) entry which is preliminary data.</text>
</comment>
<gene>
    <name evidence="1" type="ORF">E5331_02550</name>
</gene>
<keyword evidence="2" id="KW-1185">Reference proteome</keyword>
<name>A0AC61RI63_9BACT</name>
<evidence type="ECO:0000313" key="1">
    <source>
        <dbReference type="EMBL" id="TGY80673.1"/>
    </source>
</evidence>
<sequence>MLCLHTGLECNLECTLECINNNPNASYTELAEKLGIKRRTLANRIKQLKELGLIRREGYDKTGYWVVSYNISPKDSSL</sequence>